<dbReference type="HAMAP" id="MF_01367">
    <property type="entry name" value="Ribosomal_uL14"/>
    <property type="match status" value="1"/>
</dbReference>
<evidence type="ECO:0000256" key="4">
    <source>
        <dbReference type="RuleBase" id="RU003949"/>
    </source>
</evidence>
<reference evidence="5 6" key="1">
    <citation type="submission" date="2019-06" db="EMBL/GenBank/DDBJ databases">
        <title>A hidden player of endosymbiotic evolution: DNA virus triggered massive gene transfer.</title>
        <authorList>
            <person name="Matsuo M."/>
            <person name="Katahata A."/>
            <person name="Tachikawa M."/>
            <person name="Minakuchi Y."/>
            <person name="Noguchi H."/>
            <person name="Toyoda A."/>
            <person name="Fujiyama A."/>
            <person name="Suzuki Y."/>
            <person name="Satoh S."/>
            <person name="Nakayama T."/>
            <person name="Kamikawa R."/>
            <person name="Nomura M."/>
            <person name="Inagaki Y."/>
            <person name="Ishida K."/>
            <person name="Obokata J."/>
        </authorList>
    </citation>
    <scope>NUCLEOTIDE SEQUENCE [LARGE SCALE GENOMIC DNA]</scope>
    <source>
        <strain evidence="5 6">MYN1</strain>
    </source>
</reference>
<organism evidence="5 6">
    <name type="scientific">Paulinella micropora</name>
    <dbReference type="NCBI Taxonomy" id="1928728"/>
    <lineage>
        <taxon>Eukaryota</taxon>
        <taxon>Sar</taxon>
        <taxon>Rhizaria</taxon>
        <taxon>Cercozoa</taxon>
        <taxon>Imbricatea</taxon>
        <taxon>Silicofilosea</taxon>
        <taxon>Euglyphida</taxon>
        <taxon>Paulinellidae</taxon>
        <taxon>Paulinella</taxon>
    </lineage>
</organism>
<dbReference type="SUPFAM" id="SSF50193">
    <property type="entry name" value="Ribosomal protein L14"/>
    <property type="match status" value="1"/>
</dbReference>
<dbReference type="InterPro" id="IPR000218">
    <property type="entry name" value="Ribosomal_uL14"/>
</dbReference>
<accession>A0A5K7W5T7</accession>
<dbReference type="GO" id="GO:0070180">
    <property type="term" value="F:large ribosomal subunit rRNA binding"/>
    <property type="evidence" value="ECO:0007669"/>
    <property type="project" value="TreeGrafter"/>
</dbReference>
<dbReference type="GO" id="GO:0006412">
    <property type="term" value="P:translation"/>
    <property type="evidence" value="ECO:0007669"/>
    <property type="project" value="InterPro"/>
</dbReference>
<dbReference type="InterPro" id="IPR036853">
    <property type="entry name" value="Ribosomal_uL14_sf"/>
</dbReference>
<dbReference type="CDD" id="cd00337">
    <property type="entry name" value="Ribosomal_uL14"/>
    <property type="match status" value="1"/>
</dbReference>
<keyword evidence="2 4" id="KW-0689">Ribosomal protein</keyword>
<geneLocation type="mitochondrion" evidence="5"/>
<dbReference type="GeneID" id="42317565"/>
<comment type="similarity">
    <text evidence="1 4">Belongs to the universal ribosomal protein uL14 family.</text>
</comment>
<proteinExistence type="inferred from homology"/>
<dbReference type="EMBL" id="LC490352">
    <property type="protein sequence ID" value="BBL86688.1"/>
    <property type="molecule type" value="Genomic_DNA"/>
</dbReference>
<dbReference type="PANTHER" id="PTHR11761:SF3">
    <property type="entry name" value="LARGE RIBOSOMAL SUBUNIT PROTEIN UL14M"/>
    <property type="match status" value="1"/>
</dbReference>
<keyword evidence="5" id="KW-0496">Mitochondrion</keyword>
<sequence length="126" mass="14411">MVGKETVLVCSDNSGIVYARCINVSSTVNLHDFVLSSVITVMPKILDFSKPLRKKKFLGLIISLKKITRRPQGIWIRFESNRLLLLNDSFKFMGTRVYGPVCREIKKSKKEKALYKKIISYSKIAI</sequence>
<name>A0A5K7W5T7_9EUKA</name>
<dbReference type="PANTHER" id="PTHR11761">
    <property type="entry name" value="50S/60S RIBOSOMAL PROTEIN L14/L23"/>
    <property type="match status" value="1"/>
</dbReference>
<evidence type="ECO:0000256" key="3">
    <source>
        <dbReference type="ARBA" id="ARBA00023274"/>
    </source>
</evidence>
<evidence type="ECO:0000313" key="6">
    <source>
        <dbReference type="Proteomes" id="UP000503178"/>
    </source>
</evidence>
<dbReference type="GO" id="GO:0003735">
    <property type="term" value="F:structural constituent of ribosome"/>
    <property type="evidence" value="ECO:0007669"/>
    <property type="project" value="InterPro"/>
</dbReference>
<dbReference type="Gene3D" id="2.40.150.20">
    <property type="entry name" value="Ribosomal protein L14"/>
    <property type="match status" value="1"/>
</dbReference>
<dbReference type="AlphaFoldDB" id="A0A5K7W5T7"/>
<evidence type="ECO:0000313" key="5">
    <source>
        <dbReference type="EMBL" id="BBL86688.1"/>
    </source>
</evidence>
<dbReference type="SMART" id="SM01374">
    <property type="entry name" value="Ribosomal_L14"/>
    <property type="match status" value="1"/>
</dbReference>
<evidence type="ECO:0000256" key="1">
    <source>
        <dbReference type="ARBA" id="ARBA00010745"/>
    </source>
</evidence>
<keyword evidence="3 4" id="KW-0687">Ribonucleoprotein</keyword>
<dbReference type="RefSeq" id="YP_009709947.1">
    <property type="nucleotide sequence ID" value="NC_045137.1"/>
</dbReference>
<dbReference type="Pfam" id="PF00238">
    <property type="entry name" value="Ribosomal_L14"/>
    <property type="match status" value="1"/>
</dbReference>
<gene>
    <name evidence="5" type="primary">rpl14</name>
    <name evidence="5" type="ORF">PMYN1_Mit4</name>
</gene>
<dbReference type="GO" id="GO:0022625">
    <property type="term" value="C:cytosolic large ribosomal subunit"/>
    <property type="evidence" value="ECO:0007669"/>
    <property type="project" value="TreeGrafter"/>
</dbReference>
<keyword evidence="6" id="KW-1185">Reference proteome</keyword>
<evidence type="ECO:0000256" key="2">
    <source>
        <dbReference type="ARBA" id="ARBA00022980"/>
    </source>
</evidence>
<dbReference type="Proteomes" id="UP000503178">
    <property type="component" value="Mitochondrion MT"/>
</dbReference>
<protein>
    <submittedName>
        <fullName evidence="5">Ribosomal protein L14</fullName>
    </submittedName>
</protein>